<dbReference type="AlphaFoldDB" id="B1WUU2"/>
<keyword evidence="2" id="KW-1185">Reference proteome</keyword>
<sequence>MNFLEIQCSVRGKTLPADHGYALYSAIKHICKEQQPLLLDNNNLSSEILLSSIPGVPDKNGLVYLNNKSRFRFRCPAEQATQWYRFLQNQVFDIRGHLIRLVQPRLTLPETSNVLKARLVTFRLEKWNSQEAPFHFLESCQKALERIEVNGQAFIDSNYQGDLALRAIKIREKNVLGYGVVVEGLNEDDSLKLQGLGLGGRKHFGCGWFYPAKEEINAA</sequence>
<gene>
    <name evidence="1" type="ordered locus">cce_1193</name>
</gene>
<organism evidence="1 2">
    <name type="scientific">Crocosphaera subtropica (strain ATCC 51142 / BH68)</name>
    <name type="common">Cyanothece sp. (strain ATCC 51142)</name>
    <dbReference type="NCBI Taxonomy" id="43989"/>
    <lineage>
        <taxon>Bacteria</taxon>
        <taxon>Bacillati</taxon>
        <taxon>Cyanobacteriota</taxon>
        <taxon>Cyanophyceae</taxon>
        <taxon>Oscillatoriophycideae</taxon>
        <taxon>Chroococcales</taxon>
        <taxon>Aphanothecaceae</taxon>
        <taxon>Crocosphaera</taxon>
        <taxon>Crocosphaera subtropica</taxon>
    </lineage>
</organism>
<evidence type="ECO:0000313" key="2">
    <source>
        <dbReference type="Proteomes" id="UP000001203"/>
    </source>
</evidence>
<proteinExistence type="predicted"/>
<dbReference type="RefSeq" id="WP_009544022.1">
    <property type="nucleotide sequence ID" value="NC_010546.1"/>
</dbReference>
<protein>
    <recommendedName>
        <fullName evidence="3">CRISPR-associated protein, Cas6-related</fullName>
    </recommendedName>
</protein>
<dbReference type="EMBL" id="CP000806">
    <property type="protein sequence ID" value="ACB50543.1"/>
    <property type="molecule type" value="Genomic_DNA"/>
</dbReference>
<dbReference type="OrthoDB" id="9779370at2"/>
<reference evidence="1 2" key="1">
    <citation type="journal article" date="2008" name="Proc. Natl. Acad. Sci. U.S.A.">
        <title>The genome of Cyanothece 51142, a unicellular diazotrophic cyanobacterium important in the marine nitrogen cycle.</title>
        <authorList>
            <person name="Welsh E.A."/>
            <person name="Liberton M."/>
            <person name="Stoeckel J."/>
            <person name="Loh T."/>
            <person name="Elvitigala T."/>
            <person name="Wang C."/>
            <person name="Wollam A."/>
            <person name="Fulton R.S."/>
            <person name="Clifton S.W."/>
            <person name="Jacobs J.M."/>
            <person name="Aurora R."/>
            <person name="Ghosh B.K."/>
            <person name="Sherman L.A."/>
            <person name="Smith R.D."/>
            <person name="Wilson R.K."/>
            <person name="Pakrasi H.B."/>
        </authorList>
    </citation>
    <scope>NUCLEOTIDE SEQUENCE [LARGE SCALE GENOMIC DNA]</scope>
    <source>
        <strain evidence="2">ATCC 51142 / BH68</strain>
    </source>
</reference>
<evidence type="ECO:0000313" key="1">
    <source>
        <dbReference type="EMBL" id="ACB50543.1"/>
    </source>
</evidence>
<evidence type="ECO:0008006" key="3">
    <source>
        <dbReference type="Google" id="ProtNLM"/>
    </source>
</evidence>
<dbReference type="KEGG" id="cyt:cce_1193"/>
<dbReference type="InterPro" id="IPR014174">
    <property type="entry name" value="CRISPR-assoc_prot_Cas6/Cmx6"/>
</dbReference>
<dbReference type="HOGENOM" id="CLU_096068_0_0_3"/>
<name>B1WUU2_CROS5</name>
<dbReference type="NCBIfam" id="TIGR02807">
    <property type="entry name" value="cas6_cmx6"/>
    <property type="match status" value="1"/>
</dbReference>
<dbReference type="eggNOG" id="ENOG502ZA3E">
    <property type="taxonomic scope" value="Bacteria"/>
</dbReference>
<dbReference type="Pfam" id="PF09559">
    <property type="entry name" value="Cas6"/>
    <property type="match status" value="1"/>
</dbReference>
<dbReference type="STRING" id="43989.cce_1193"/>
<accession>B1WUU2</accession>
<dbReference type="Proteomes" id="UP000001203">
    <property type="component" value="Chromosome circular"/>
</dbReference>